<evidence type="ECO:0000313" key="2">
    <source>
        <dbReference type="Proteomes" id="UP001497480"/>
    </source>
</evidence>
<protein>
    <submittedName>
        <fullName evidence="1">Uncharacterized protein</fullName>
    </submittedName>
</protein>
<reference evidence="1 2" key="1">
    <citation type="submission" date="2024-03" db="EMBL/GenBank/DDBJ databases">
        <authorList>
            <person name="Martinez-Hernandez J."/>
        </authorList>
    </citation>
    <scope>NUCLEOTIDE SEQUENCE [LARGE SCALE GENOMIC DNA]</scope>
</reference>
<accession>A0AAV1VXA1</accession>
<keyword evidence="2" id="KW-1185">Reference proteome</keyword>
<comment type="caution">
    <text evidence="1">The sequence shown here is derived from an EMBL/GenBank/DDBJ whole genome shotgun (WGS) entry which is preliminary data.</text>
</comment>
<evidence type="ECO:0000313" key="1">
    <source>
        <dbReference type="EMBL" id="CAL0301559.1"/>
    </source>
</evidence>
<dbReference type="EMBL" id="CAXHTB010000002">
    <property type="protein sequence ID" value="CAL0301559.1"/>
    <property type="molecule type" value="Genomic_DNA"/>
</dbReference>
<sequence>MGKIEMILSNINICYMIMYALCVHFKERGLDIAVTRGEEYDTKQGANGSIYKKS</sequence>
<dbReference type="AlphaFoldDB" id="A0AAV1VXA1"/>
<name>A0AAV1VXA1_LUPLU</name>
<dbReference type="Proteomes" id="UP001497480">
    <property type="component" value="Unassembled WGS sequence"/>
</dbReference>
<organism evidence="1 2">
    <name type="scientific">Lupinus luteus</name>
    <name type="common">European yellow lupine</name>
    <dbReference type="NCBI Taxonomy" id="3873"/>
    <lineage>
        <taxon>Eukaryota</taxon>
        <taxon>Viridiplantae</taxon>
        <taxon>Streptophyta</taxon>
        <taxon>Embryophyta</taxon>
        <taxon>Tracheophyta</taxon>
        <taxon>Spermatophyta</taxon>
        <taxon>Magnoliopsida</taxon>
        <taxon>eudicotyledons</taxon>
        <taxon>Gunneridae</taxon>
        <taxon>Pentapetalae</taxon>
        <taxon>rosids</taxon>
        <taxon>fabids</taxon>
        <taxon>Fabales</taxon>
        <taxon>Fabaceae</taxon>
        <taxon>Papilionoideae</taxon>
        <taxon>50 kb inversion clade</taxon>
        <taxon>genistoids sensu lato</taxon>
        <taxon>core genistoids</taxon>
        <taxon>Genisteae</taxon>
        <taxon>Lupinus</taxon>
    </lineage>
</organism>
<gene>
    <name evidence="1" type="ORF">LLUT_LOCUS2619</name>
</gene>
<proteinExistence type="predicted"/>